<evidence type="ECO:0000313" key="1">
    <source>
        <dbReference type="EMBL" id="KAJ8873375.1"/>
    </source>
</evidence>
<comment type="caution">
    <text evidence="1">The sequence shown here is derived from an EMBL/GenBank/DDBJ whole genome shotgun (WGS) entry which is preliminary data.</text>
</comment>
<reference evidence="1 2" key="1">
    <citation type="submission" date="2023-02" db="EMBL/GenBank/DDBJ databases">
        <title>LHISI_Scaffold_Assembly.</title>
        <authorList>
            <person name="Stuart O.P."/>
            <person name="Cleave R."/>
            <person name="Magrath M.J.L."/>
            <person name="Mikheyev A.S."/>
        </authorList>
    </citation>
    <scope>NUCLEOTIDE SEQUENCE [LARGE SCALE GENOMIC DNA]</scope>
    <source>
        <strain evidence="1">Daus_M_001</strain>
        <tissue evidence="1">Leg muscle</tissue>
    </source>
</reference>
<organism evidence="1 2">
    <name type="scientific">Dryococelus australis</name>
    <dbReference type="NCBI Taxonomy" id="614101"/>
    <lineage>
        <taxon>Eukaryota</taxon>
        <taxon>Metazoa</taxon>
        <taxon>Ecdysozoa</taxon>
        <taxon>Arthropoda</taxon>
        <taxon>Hexapoda</taxon>
        <taxon>Insecta</taxon>
        <taxon>Pterygota</taxon>
        <taxon>Neoptera</taxon>
        <taxon>Polyneoptera</taxon>
        <taxon>Phasmatodea</taxon>
        <taxon>Verophasmatodea</taxon>
        <taxon>Anareolatae</taxon>
        <taxon>Phasmatidae</taxon>
        <taxon>Eurycanthinae</taxon>
        <taxon>Dryococelus</taxon>
    </lineage>
</organism>
<evidence type="ECO:0000313" key="2">
    <source>
        <dbReference type="Proteomes" id="UP001159363"/>
    </source>
</evidence>
<dbReference type="Proteomes" id="UP001159363">
    <property type="component" value="Chromosome 10"/>
</dbReference>
<keyword evidence="2" id="KW-1185">Reference proteome</keyword>
<protein>
    <recommendedName>
        <fullName evidence="3">Tesmin/TSO1-like CXC domain-containing protein</fullName>
    </recommendedName>
</protein>
<sequence>MTESLRYTYETVFKKDLSVEHAILSSNVVSTTSVLWKKIQEETARSRTGKLQTLRRLEIRFVLHTEDAILSSCCCAHTLFQYWPPLLTNNGNTRVKDITSRFRVLPYTNEQNEDYRRNIMRQKKSSDSVLAQWIKTMMASSTVVEATETFTGVSVLPCEQHQQRDFAHTERFTDWLRIYNPFGRSGEHLLSISSGLVADDSINCDSAHEVGIAAIDRMTRNNWTYTDLQLKHKDKVTSRAEMTKSVLLRGQKVQINPNQLFHRILCQMQCGADEIYPESCLCYELTSLPPSLFDGHSLRNPGAKSKLISLKERKATLTDEIPLHPTFITNGGDPLNRVIWFNACTYKDVCNSYHAYLERNYGLIVFVVFDGYEQTTRDVEHMRCRARISSRTISVSLEAQPATMPSRQQQTQMLLGEEWEDVAAVGGDTDLLVLLIDLVPPSLNVYFMILGTKLASRKVFSIRILQTNLGGIKNDILFAHAMSGCNTTSAPYRVGKVKSFKKIEDSNIRKLVDPFNTTGISQDEVAAAGEAFMVCLYGGNRHDSLNITHLKLYMRIIGRKPTSANQLFDWSVLPPTTAASREHSIRVYLQMQLWRGVPLSPSEWAWKIVNGEHTPVPTLQFAAPEIIMKQMSCNYISDCERSCSCRRASLKCSSMCGHCAGYGCANAAEV</sequence>
<gene>
    <name evidence="1" type="ORF">PR048_027011</name>
</gene>
<proteinExistence type="predicted"/>
<name>A0ABQ9GMW1_9NEOP</name>
<accession>A0ABQ9GMW1</accession>
<dbReference type="EMBL" id="JARBHB010000011">
    <property type="protein sequence ID" value="KAJ8873375.1"/>
    <property type="molecule type" value="Genomic_DNA"/>
</dbReference>
<evidence type="ECO:0008006" key="3">
    <source>
        <dbReference type="Google" id="ProtNLM"/>
    </source>
</evidence>